<dbReference type="InterPro" id="IPR001466">
    <property type="entry name" value="Beta-lactam-related"/>
</dbReference>
<keyword evidence="3" id="KW-1185">Reference proteome</keyword>
<reference evidence="2 3" key="1">
    <citation type="journal article" date="2023" name="Microbiol. Resour. Announc.">
        <title>Complete Genome Sequence of Imperialibacter roseus strain P4T.</title>
        <authorList>
            <person name="Tizabi D.R."/>
            <person name="Bachvaroff T."/>
            <person name="Hill R.T."/>
        </authorList>
    </citation>
    <scope>NUCLEOTIDE SEQUENCE [LARGE SCALE GENOMIC DNA]</scope>
    <source>
        <strain evidence="2 3">P4T</strain>
    </source>
</reference>
<name>A0ABZ0IYH1_9BACT</name>
<dbReference type="InterPro" id="IPR012338">
    <property type="entry name" value="Beta-lactam/transpept-like"/>
</dbReference>
<sequence length="370" mass="41572">MRRIHLLIVAVFILIPQSCKWNDDVRPDESPWAYEDPGVSGFDEPLLLALDSLFDAGRLGGIGSMLVLKDNKVVFEDYYGFYTRDSLQGIGSMGNIIVSLLVGIAIDGGFIKSVEDSVYKYLPQRQSYFEADQLKKRIRFKDILTMKSGLSWNETLSGVNSTSNDVNVIKTAPSAVEFLLKKPMESIPGQRFSQNSAGSLIILEALESATGLSIDEVVSEWLFKPLEISDWKVRKDEVGLSDLSLGLTIKPLDLLKIGDLMLNNGSWLGNRIVSASWVELSTSTQHRISNFSDMGYLWWRFSDDSSWSVYFPENKTFYALSDEDHYMFVMPEYNMVFLLTTNGRTSASTNLGYYVLSNYLLATLQPDDGN</sequence>
<dbReference type="Gene3D" id="3.40.710.10">
    <property type="entry name" value="DD-peptidase/beta-lactamase superfamily"/>
    <property type="match status" value="1"/>
</dbReference>
<proteinExistence type="predicted"/>
<organism evidence="2 3">
    <name type="scientific">Imperialibacter roseus</name>
    <dbReference type="NCBI Taxonomy" id="1324217"/>
    <lineage>
        <taxon>Bacteria</taxon>
        <taxon>Pseudomonadati</taxon>
        <taxon>Bacteroidota</taxon>
        <taxon>Cytophagia</taxon>
        <taxon>Cytophagales</taxon>
        <taxon>Flammeovirgaceae</taxon>
        <taxon>Imperialibacter</taxon>
    </lineage>
</organism>
<evidence type="ECO:0000313" key="3">
    <source>
        <dbReference type="Proteomes" id="UP001302349"/>
    </source>
</evidence>
<dbReference type="Pfam" id="PF00144">
    <property type="entry name" value="Beta-lactamase"/>
    <property type="match status" value="1"/>
</dbReference>
<dbReference type="PANTHER" id="PTHR43283:SF7">
    <property type="entry name" value="BETA-LACTAMASE-RELATED DOMAIN-CONTAINING PROTEIN"/>
    <property type="match status" value="1"/>
</dbReference>
<dbReference type="PANTHER" id="PTHR43283">
    <property type="entry name" value="BETA-LACTAMASE-RELATED"/>
    <property type="match status" value="1"/>
</dbReference>
<protein>
    <submittedName>
        <fullName evidence="2">Serine hydrolase</fullName>
        <ecNumber evidence="2">3.-.-.-</ecNumber>
    </submittedName>
</protein>
<feature type="domain" description="Beta-lactamase-related" evidence="1">
    <location>
        <begin position="64"/>
        <end position="346"/>
    </location>
</feature>
<keyword evidence="2" id="KW-0378">Hydrolase</keyword>
<dbReference type="Proteomes" id="UP001302349">
    <property type="component" value="Chromosome"/>
</dbReference>
<dbReference type="RefSeq" id="WP_317492046.1">
    <property type="nucleotide sequence ID" value="NZ_CP136051.1"/>
</dbReference>
<dbReference type="GO" id="GO:0016787">
    <property type="term" value="F:hydrolase activity"/>
    <property type="evidence" value="ECO:0007669"/>
    <property type="project" value="UniProtKB-KW"/>
</dbReference>
<gene>
    <name evidence="2" type="ORF">RT717_12335</name>
</gene>
<dbReference type="EC" id="3.-.-.-" evidence="2"/>
<evidence type="ECO:0000313" key="2">
    <source>
        <dbReference type="EMBL" id="WOK09428.1"/>
    </source>
</evidence>
<dbReference type="InterPro" id="IPR050789">
    <property type="entry name" value="Diverse_Enzym_Activities"/>
</dbReference>
<dbReference type="EMBL" id="CP136051">
    <property type="protein sequence ID" value="WOK09428.1"/>
    <property type="molecule type" value="Genomic_DNA"/>
</dbReference>
<accession>A0ABZ0IYH1</accession>
<dbReference type="SUPFAM" id="SSF56601">
    <property type="entry name" value="beta-lactamase/transpeptidase-like"/>
    <property type="match status" value="1"/>
</dbReference>
<evidence type="ECO:0000259" key="1">
    <source>
        <dbReference type="Pfam" id="PF00144"/>
    </source>
</evidence>